<organism evidence="6 7">
    <name type="scientific">Gluconobacter wancherniae NBRC 103581</name>
    <dbReference type="NCBI Taxonomy" id="656744"/>
    <lineage>
        <taxon>Bacteria</taxon>
        <taxon>Pseudomonadati</taxon>
        <taxon>Pseudomonadota</taxon>
        <taxon>Alphaproteobacteria</taxon>
        <taxon>Acetobacterales</taxon>
        <taxon>Acetobacteraceae</taxon>
        <taxon>Gluconobacter</taxon>
    </lineage>
</organism>
<keyword evidence="7" id="KW-1185">Reference proteome</keyword>
<dbReference type="InterPro" id="IPR013785">
    <property type="entry name" value="Aldolase_TIM"/>
</dbReference>
<dbReference type="InterPro" id="IPR038417">
    <property type="entry name" value="Alpga-gal_N_sf"/>
</dbReference>
<proteinExistence type="predicted"/>
<evidence type="ECO:0000256" key="3">
    <source>
        <dbReference type="ARBA" id="ARBA00022801"/>
    </source>
</evidence>
<evidence type="ECO:0000259" key="5">
    <source>
        <dbReference type="Pfam" id="PF16875"/>
    </source>
</evidence>
<dbReference type="Gene3D" id="3.20.20.70">
    <property type="entry name" value="Aldolase class I"/>
    <property type="match status" value="1"/>
</dbReference>
<dbReference type="GO" id="GO:0004557">
    <property type="term" value="F:alpha-galactosidase activity"/>
    <property type="evidence" value="ECO:0007669"/>
    <property type="project" value="UniProtKB-EC"/>
</dbReference>
<dbReference type="InterPro" id="IPR002252">
    <property type="entry name" value="Glyco_hydro_36"/>
</dbReference>
<evidence type="ECO:0000313" key="7">
    <source>
        <dbReference type="Proteomes" id="UP000321230"/>
    </source>
</evidence>
<dbReference type="CDD" id="cd14791">
    <property type="entry name" value="GH36"/>
    <property type="match status" value="1"/>
</dbReference>
<comment type="catalytic activity">
    <reaction evidence="1">
        <text>Hydrolysis of terminal, non-reducing alpha-D-galactose residues in alpha-D-galactosides, including galactose oligosaccharides, galactomannans and galactolipids.</text>
        <dbReference type="EC" id="3.2.1.22"/>
    </reaction>
</comment>
<dbReference type="EC" id="3.2.1.22" evidence="2"/>
<evidence type="ECO:0000313" key="6">
    <source>
        <dbReference type="EMBL" id="GEK93990.1"/>
    </source>
</evidence>
<keyword evidence="4" id="KW-0326">Glycosidase</keyword>
<dbReference type="PROSITE" id="PS00512">
    <property type="entry name" value="ALPHA_GALACTOSIDASE"/>
    <property type="match status" value="1"/>
</dbReference>
<dbReference type="Proteomes" id="UP000321230">
    <property type="component" value="Unassembled WGS sequence"/>
</dbReference>
<reference evidence="6 7" key="1">
    <citation type="submission" date="2019-07" db="EMBL/GenBank/DDBJ databases">
        <title>Whole genome shotgun sequence of Gluconobacter wancherniae NBRC 103581.</title>
        <authorList>
            <person name="Hosoyama A."/>
            <person name="Uohara A."/>
            <person name="Ohji S."/>
            <person name="Ichikawa N."/>
        </authorList>
    </citation>
    <scope>NUCLEOTIDE SEQUENCE [LARGE SCALE GENOMIC DNA]</scope>
    <source>
        <strain evidence="6 7">NBRC 103581</strain>
    </source>
</reference>
<dbReference type="PANTHER" id="PTHR43053">
    <property type="entry name" value="GLYCOSIDASE FAMILY 31"/>
    <property type="match status" value="1"/>
</dbReference>
<dbReference type="FunFam" id="3.20.20.70:FF:000118">
    <property type="entry name" value="Alpha-galactosidase"/>
    <property type="match status" value="1"/>
</dbReference>
<dbReference type="InterPro" id="IPR031704">
    <property type="entry name" value="Glyco_hydro_36_N"/>
</dbReference>
<dbReference type="Pfam" id="PF02065">
    <property type="entry name" value="Melibiase"/>
    <property type="match status" value="1"/>
</dbReference>
<keyword evidence="3" id="KW-0378">Hydrolase</keyword>
<dbReference type="PRINTS" id="PR00743">
    <property type="entry name" value="GLHYDRLASE36"/>
</dbReference>
<dbReference type="InterPro" id="IPR017853">
    <property type="entry name" value="GH"/>
</dbReference>
<feature type="domain" description="Glycosyl hydrolase family 36 N-terminal" evidence="5">
    <location>
        <begin position="32"/>
        <end position="254"/>
    </location>
</feature>
<dbReference type="SUPFAM" id="SSF51445">
    <property type="entry name" value="(Trans)glycosidases"/>
    <property type="match status" value="1"/>
</dbReference>
<dbReference type="InterPro" id="IPR050985">
    <property type="entry name" value="Alpha-glycosidase_related"/>
</dbReference>
<gene>
    <name evidence="6" type="ORF">GWA01_17600</name>
</gene>
<dbReference type="InterPro" id="IPR000111">
    <property type="entry name" value="Glyco_hydro_27/36_CS"/>
</dbReference>
<dbReference type="Gene3D" id="2.70.98.60">
    <property type="entry name" value="alpha-galactosidase from lactobacil brevis"/>
    <property type="match status" value="1"/>
</dbReference>
<evidence type="ECO:0000256" key="4">
    <source>
        <dbReference type="ARBA" id="ARBA00023295"/>
    </source>
</evidence>
<sequence length="720" mass="79680">MERAGSGASSPTRLLRLDGTATTLLLIARRTGLPEIAYWGIRLPQTLDAEAVFALRAPDTPNNGPDNWRPLITVLDTIGQWNFDLPGLLADRPDGTGWTADFQTKSLETSPGALTVHGLDEISGLEVEIIITLGLEDVLCTRQTLTNRGTTPLNVQRFISGNYLLPENAGEFRVAHGSWAREFDFQPVSLTQGGLVIESRRNRSHDHYPAILAGTSSTSQNSGMAYAAHLGWSGSHRIAAERMEDGRLRLSVGEYLYPGEVILAPGETLTAPPAYATCSSEGYAGCARAFQAYARGSIIRWPGGRMKPRPVLLNSWEGNYFDLDERRLMREADAAAELGVERFVLDDGWFGSRRDDTKGLGDWFAALAIFPNGLRPLSDHVHAHGMQFGLWYEPEMANPNSDLYRQHPDWALHVRGRPMLTSRQQIVIDIGRKDVSDYLFAAISKQVTDWRIDYIKWDFNRDLIEAADAQGRAAYRKQVLALYALWDRLHEAHPELEIESCASGGGRADWGALAHTQRIWLSDNTSAPSRLRIQNAGWHFVPPEVTGCHISHSPNWMDGLSTTLDYRAAIAIFGHLGVELDPLTLPADESRRLKAWIALHKRLRLVLHSGNAQFADDEPARIIRGVTSRDASTGIYLVAQENWPPSRLPAPVRLPGLARERLYRITVPAPQTIGGHRPSDAQQKLFGDGLVLSGAMMSDIGFYLPALQPQSALVLECHAI</sequence>
<protein>
    <recommendedName>
        <fullName evidence="2">alpha-galactosidase</fullName>
        <ecNumber evidence="2">3.2.1.22</ecNumber>
    </recommendedName>
</protein>
<dbReference type="GO" id="GO:0016052">
    <property type="term" value="P:carbohydrate catabolic process"/>
    <property type="evidence" value="ECO:0007669"/>
    <property type="project" value="InterPro"/>
</dbReference>
<evidence type="ECO:0000256" key="2">
    <source>
        <dbReference type="ARBA" id="ARBA00012755"/>
    </source>
</evidence>
<name>A0A511B0K8_9PROT</name>
<accession>A0A511B0K8</accession>
<dbReference type="Pfam" id="PF16875">
    <property type="entry name" value="Glyco_hydro_36N"/>
    <property type="match status" value="1"/>
</dbReference>
<evidence type="ECO:0000256" key="1">
    <source>
        <dbReference type="ARBA" id="ARBA00001255"/>
    </source>
</evidence>
<dbReference type="EMBL" id="BJUZ01000002">
    <property type="protein sequence ID" value="GEK93990.1"/>
    <property type="molecule type" value="Genomic_DNA"/>
</dbReference>
<comment type="caution">
    <text evidence="6">The sequence shown here is derived from an EMBL/GenBank/DDBJ whole genome shotgun (WGS) entry which is preliminary data.</text>
</comment>
<dbReference type="PANTHER" id="PTHR43053:SF3">
    <property type="entry name" value="ALPHA-GALACTOSIDASE C-RELATED"/>
    <property type="match status" value="1"/>
</dbReference>
<dbReference type="AlphaFoldDB" id="A0A511B0K8"/>